<dbReference type="InterPro" id="IPR044238">
    <property type="entry name" value="ASHR2-like"/>
</dbReference>
<name>A0AAW1M8H3_SAPOF</name>
<dbReference type="AlphaFoldDB" id="A0AAW1M8H3"/>
<dbReference type="Gene3D" id="1.10.220.160">
    <property type="match status" value="1"/>
</dbReference>
<evidence type="ECO:0000259" key="1">
    <source>
        <dbReference type="PROSITE" id="PS50280"/>
    </source>
</evidence>
<feature type="domain" description="SET" evidence="1">
    <location>
        <begin position="3"/>
        <end position="267"/>
    </location>
</feature>
<evidence type="ECO:0000313" key="3">
    <source>
        <dbReference type="Proteomes" id="UP001443914"/>
    </source>
</evidence>
<reference evidence="2 3" key="1">
    <citation type="submission" date="2024-03" db="EMBL/GenBank/DDBJ databases">
        <title>WGS assembly of Saponaria officinalis var. Norfolk2.</title>
        <authorList>
            <person name="Jenkins J."/>
            <person name="Shu S."/>
            <person name="Grimwood J."/>
            <person name="Barry K."/>
            <person name="Goodstein D."/>
            <person name="Schmutz J."/>
            <person name="Leebens-Mack J."/>
            <person name="Osbourn A."/>
        </authorList>
    </citation>
    <scope>NUCLEOTIDE SEQUENCE [LARGE SCALE GENOMIC DNA]</scope>
    <source>
        <strain evidence="3">cv. Norfolk2</strain>
        <strain evidence="2">JIC</strain>
        <tissue evidence="2">Leaf</tissue>
    </source>
</reference>
<organism evidence="2 3">
    <name type="scientific">Saponaria officinalis</name>
    <name type="common">Common soapwort</name>
    <name type="synonym">Lychnis saponaria</name>
    <dbReference type="NCBI Taxonomy" id="3572"/>
    <lineage>
        <taxon>Eukaryota</taxon>
        <taxon>Viridiplantae</taxon>
        <taxon>Streptophyta</taxon>
        <taxon>Embryophyta</taxon>
        <taxon>Tracheophyta</taxon>
        <taxon>Spermatophyta</taxon>
        <taxon>Magnoliopsida</taxon>
        <taxon>eudicotyledons</taxon>
        <taxon>Gunneridae</taxon>
        <taxon>Pentapetalae</taxon>
        <taxon>Caryophyllales</taxon>
        <taxon>Caryophyllaceae</taxon>
        <taxon>Caryophylleae</taxon>
        <taxon>Saponaria</taxon>
    </lineage>
</organism>
<dbReference type="EMBL" id="JBDFQZ010000003">
    <property type="protein sequence ID" value="KAK9742763.1"/>
    <property type="molecule type" value="Genomic_DNA"/>
</dbReference>
<dbReference type="Gene3D" id="6.10.140.2220">
    <property type="match status" value="1"/>
</dbReference>
<dbReference type="CDD" id="cd20071">
    <property type="entry name" value="SET_SMYD"/>
    <property type="match status" value="1"/>
</dbReference>
<dbReference type="PROSITE" id="PS50280">
    <property type="entry name" value="SET"/>
    <property type="match status" value="1"/>
</dbReference>
<proteinExistence type="predicted"/>
<dbReference type="SUPFAM" id="SSF82199">
    <property type="entry name" value="SET domain"/>
    <property type="match status" value="1"/>
</dbReference>
<gene>
    <name evidence="2" type="ORF">RND81_03G195900</name>
</gene>
<dbReference type="InterPro" id="IPR046341">
    <property type="entry name" value="SET_dom_sf"/>
</dbReference>
<comment type="caution">
    <text evidence="2">The sequence shown here is derived from an EMBL/GenBank/DDBJ whole genome shotgun (WGS) entry which is preliminary data.</text>
</comment>
<dbReference type="Pfam" id="PF00856">
    <property type="entry name" value="SET"/>
    <property type="match status" value="1"/>
</dbReference>
<dbReference type="PANTHER" id="PTHR47420:SF3">
    <property type="entry name" value="HISTONE-LYSINE N-METHYLTRANSFERASE ASHR2"/>
    <property type="match status" value="1"/>
</dbReference>
<dbReference type="SMART" id="SM00317">
    <property type="entry name" value="SET"/>
    <property type="match status" value="1"/>
</dbReference>
<dbReference type="Proteomes" id="UP001443914">
    <property type="component" value="Unassembled WGS sequence"/>
</dbReference>
<keyword evidence="3" id="KW-1185">Reference proteome</keyword>
<sequence>MSSALRLVDISGKGRGFVATEPLKGGQVILRESPILVFSAYPLKRSRHPTYCAHCYRTFPVEGSRDQTPLTCPSCCHPEDAAQFCSTTCHSAARSSTHSPWVCASLNYLRNCSSLLDNQAEERQVQARYLVTAYNLAIVSPSDFQTLMSLHGDGERYIDIAKFLQLIISSLSFPGELPDLSVEMIAGLLDKETNNSFNLMEPVRENGERGIRAYAIYPTVSFFNHSCMPNACRFEYLDGSNIENNTDIVIRTMHDVPQGEEICLSYVRVNRNYIDRKKRLLDYFGFNCLCERCKVEANNESNWGEFARKFVCENEKCGGTLAPLNPSEDGYSADCMECNYCGSLTNRK</sequence>
<evidence type="ECO:0000313" key="2">
    <source>
        <dbReference type="EMBL" id="KAK9742763.1"/>
    </source>
</evidence>
<dbReference type="InterPro" id="IPR001214">
    <property type="entry name" value="SET_dom"/>
</dbReference>
<dbReference type="Gene3D" id="2.170.270.10">
    <property type="entry name" value="SET domain"/>
    <property type="match status" value="1"/>
</dbReference>
<protein>
    <recommendedName>
        <fullName evidence="1">SET domain-containing protein</fullName>
    </recommendedName>
</protein>
<dbReference type="EMBL" id="JBDFQZ010000003">
    <property type="protein sequence ID" value="KAK9742762.1"/>
    <property type="molecule type" value="Genomic_DNA"/>
</dbReference>
<accession>A0AAW1M8H3</accession>
<dbReference type="PANTHER" id="PTHR47420">
    <property type="entry name" value="HISTONE-LYSINE N-METHYLTRANSFERASE ASHR2"/>
    <property type="match status" value="1"/>
</dbReference>